<feature type="transmembrane region" description="Helical" evidence="2">
    <location>
        <begin position="68"/>
        <end position="86"/>
    </location>
</feature>
<feature type="transmembrane region" description="Helical" evidence="2">
    <location>
        <begin position="30"/>
        <end position="48"/>
    </location>
</feature>
<feature type="transmembrane region" description="Helical" evidence="2">
    <location>
        <begin position="144"/>
        <end position="162"/>
    </location>
</feature>
<name>A0ABP8LN87_9MICO</name>
<evidence type="ECO:0000313" key="3">
    <source>
        <dbReference type="EMBL" id="GAA4432558.1"/>
    </source>
</evidence>
<dbReference type="Proteomes" id="UP001500622">
    <property type="component" value="Unassembled WGS sequence"/>
</dbReference>
<reference evidence="4" key="1">
    <citation type="journal article" date="2019" name="Int. J. Syst. Evol. Microbiol.">
        <title>The Global Catalogue of Microorganisms (GCM) 10K type strain sequencing project: providing services to taxonomists for standard genome sequencing and annotation.</title>
        <authorList>
            <consortium name="The Broad Institute Genomics Platform"/>
            <consortium name="The Broad Institute Genome Sequencing Center for Infectious Disease"/>
            <person name="Wu L."/>
            <person name="Ma J."/>
        </authorList>
    </citation>
    <scope>NUCLEOTIDE SEQUENCE [LARGE SCALE GENOMIC DNA]</scope>
    <source>
        <strain evidence="4">JCM 17810</strain>
    </source>
</reference>
<feature type="transmembrane region" description="Helical" evidence="2">
    <location>
        <begin position="206"/>
        <end position="224"/>
    </location>
</feature>
<comment type="caution">
    <text evidence="3">The sequence shown here is derived from an EMBL/GenBank/DDBJ whole genome shotgun (WGS) entry which is preliminary data.</text>
</comment>
<evidence type="ECO:0000256" key="1">
    <source>
        <dbReference type="SAM" id="MobiDB-lite"/>
    </source>
</evidence>
<dbReference type="Pfam" id="PF10067">
    <property type="entry name" value="DUF2306"/>
    <property type="match status" value="1"/>
</dbReference>
<feature type="transmembrane region" description="Helical" evidence="2">
    <location>
        <begin position="106"/>
        <end position="124"/>
    </location>
</feature>
<dbReference type="InterPro" id="IPR018750">
    <property type="entry name" value="DUF2306_membrane"/>
</dbReference>
<keyword evidence="2" id="KW-0472">Membrane</keyword>
<evidence type="ECO:0000256" key="2">
    <source>
        <dbReference type="SAM" id="Phobius"/>
    </source>
</evidence>
<feature type="region of interest" description="Disordered" evidence="1">
    <location>
        <begin position="1"/>
        <end position="26"/>
    </location>
</feature>
<evidence type="ECO:0000313" key="4">
    <source>
        <dbReference type="Proteomes" id="UP001500622"/>
    </source>
</evidence>
<proteinExistence type="predicted"/>
<dbReference type="RefSeq" id="WP_345218555.1">
    <property type="nucleotide sequence ID" value="NZ_BAABGN010000013.1"/>
</dbReference>
<keyword evidence="2" id="KW-0812">Transmembrane</keyword>
<sequence>MSIDASSKAPERRPARPAHPARSGRRPGRWVPVALIVLALVPVAAGAVRVSDIAGDAPVTPENARFMTAPVPVVAHIVAATVYALLGALQFSSRTRRRHVTRHRRIGTVLVPTGLVVALTGGWMTLAHDMPAIDAGLPLTVSRLVVSVAMGAAIVLAVRALRRHDYRTHGAWMTRAYALAMGAGTQVLTSLPIVLADSDPTELMRVVTMDLGWAINIAVAELVIRRRRR</sequence>
<gene>
    <name evidence="3" type="ORF">GCM10023169_38440</name>
</gene>
<keyword evidence="2" id="KW-1133">Transmembrane helix</keyword>
<feature type="transmembrane region" description="Helical" evidence="2">
    <location>
        <begin position="174"/>
        <end position="194"/>
    </location>
</feature>
<dbReference type="EMBL" id="BAABGN010000013">
    <property type="protein sequence ID" value="GAA4432558.1"/>
    <property type="molecule type" value="Genomic_DNA"/>
</dbReference>
<protein>
    <submittedName>
        <fullName evidence="3">DUF2306 domain-containing protein</fullName>
    </submittedName>
</protein>
<keyword evidence="4" id="KW-1185">Reference proteome</keyword>
<accession>A0ABP8LN87</accession>
<organism evidence="3 4">
    <name type="scientific">Georgenia halophila</name>
    <dbReference type="NCBI Taxonomy" id="620889"/>
    <lineage>
        <taxon>Bacteria</taxon>
        <taxon>Bacillati</taxon>
        <taxon>Actinomycetota</taxon>
        <taxon>Actinomycetes</taxon>
        <taxon>Micrococcales</taxon>
        <taxon>Bogoriellaceae</taxon>
        <taxon>Georgenia</taxon>
    </lineage>
</organism>